<organism evidence="6 7">
    <name type="scientific">Paramuricea clavata</name>
    <name type="common">Red gorgonian</name>
    <name type="synonym">Violescent sea-whip</name>
    <dbReference type="NCBI Taxonomy" id="317549"/>
    <lineage>
        <taxon>Eukaryota</taxon>
        <taxon>Metazoa</taxon>
        <taxon>Cnidaria</taxon>
        <taxon>Anthozoa</taxon>
        <taxon>Octocorallia</taxon>
        <taxon>Malacalcyonacea</taxon>
        <taxon>Plexauridae</taxon>
        <taxon>Paramuricea</taxon>
    </lineage>
</organism>
<evidence type="ECO:0000256" key="2">
    <source>
        <dbReference type="ARBA" id="ARBA00009866"/>
    </source>
</evidence>
<dbReference type="SMART" id="SM00462">
    <property type="entry name" value="PTB"/>
    <property type="match status" value="1"/>
</dbReference>
<feature type="region of interest" description="Disordered" evidence="5">
    <location>
        <begin position="68"/>
        <end position="107"/>
    </location>
</feature>
<feature type="compositionally biased region" description="Polar residues" evidence="5">
    <location>
        <begin position="1"/>
        <end position="28"/>
    </location>
</feature>
<comment type="similarity">
    <text evidence="2">Belongs to the JIP scaffold family.</text>
</comment>
<reference evidence="6" key="1">
    <citation type="submission" date="2020-04" db="EMBL/GenBank/DDBJ databases">
        <authorList>
            <person name="Alioto T."/>
            <person name="Alioto T."/>
            <person name="Gomez Garrido J."/>
        </authorList>
    </citation>
    <scope>NUCLEOTIDE SEQUENCE</scope>
    <source>
        <strain evidence="6">A484AB</strain>
    </source>
</reference>
<keyword evidence="7" id="KW-1185">Reference proteome</keyword>
<dbReference type="AlphaFoldDB" id="A0A6S7GLK0"/>
<gene>
    <name evidence="6" type="ORF">PACLA_8A086847</name>
</gene>
<keyword evidence="6" id="KW-0808">Transferase</keyword>
<dbReference type="GO" id="GO:0007254">
    <property type="term" value="P:JNK cascade"/>
    <property type="evidence" value="ECO:0007669"/>
    <property type="project" value="TreeGrafter"/>
</dbReference>
<dbReference type="GO" id="GO:0005737">
    <property type="term" value="C:cytoplasm"/>
    <property type="evidence" value="ECO:0007669"/>
    <property type="project" value="UniProtKB-SubCell"/>
</dbReference>
<feature type="region of interest" description="Disordered" evidence="5">
    <location>
        <begin position="1"/>
        <end position="32"/>
    </location>
</feature>
<dbReference type="GO" id="GO:0046328">
    <property type="term" value="P:regulation of JNK cascade"/>
    <property type="evidence" value="ECO:0007669"/>
    <property type="project" value="InterPro"/>
</dbReference>
<protein>
    <submittedName>
        <fullName evidence="6">C-Jun-amino-terminal kinase-interacting 1-like</fullName>
    </submittedName>
</protein>
<evidence type="ECO:0000256" key="5">
    <source>
        <dbReference type="SAM" id="MobiDB-lite"/>
    </source>
</evidence>
<dbReference type="InterPro" id="IPR036028">
    <property type="entry name" value="SH3-like_dom_sf"/>
</dbReference>
<dbReference type="Proteomes" id="UP001152795">
    <property type="component" value="Unassembled WGS sequence"/>
</dbReference>
<dbReference type="PROSITE" id="PS01179">
    <property type="entry name" value="PID"/>
    <property type="match status" value="1"/>
</dbReference>
<dbReference type="EMBL" id="CACRXK020001688">
    <property type="protein sequence ID" value="CAB3990599.1"/>
    <property type="molecule type" value="Genomic_DNA"/>
</dbReference>
<dbReference type="InterPro" id="IPR011993">
    <property type="entry name" value="PH-like_dom_sf"/>
</dbReference>
<dbReference type="GO" id="GO:0005078">
    <property type="term" value="F:MAP-kinase scaffold activity"/>
    <property type="evidence" value="ECO:0007669"/>
    <property type="project" value="TreeGrafter"/>
</dbReference>
<accession>A0A6S7GLK0</accession>
<dbReference type="SMART" id="SM00326">
    <property type="entry name" value="SH3"/>
    <property type="match status" value="1"/>
</dbReference>
<dbReference type="PROSITE" id="PS50002">
    <property type="entry name" value="SH3"/>
    <property type="match status" value="1"/>
</dbReference>
<dbReference type="Gene3D" id="2.30.30.40">
    <property type="entry name" value="SH3 Domains"/>
    <property type="match status" value="1"/>
</dbReference>
<evidence type="ECO:0000256" key="1">
    <source>
        <dbReference type="ARBA" id="ARBA00004496"/>
    </source>
</evidence>
<dbReference type="SUPFAM" id="SSF50044">
    <property type="entry name" value="SH3-domain"/>
    <property type="match status" value="1"/>
</dbReference>
<keyword evidence="6" id="KW-0418">Kinase</keyword>
<dbReference type="InterPro" id="IPR047178">
    <property type="entry name" value="JIP1_scaffold"/>
</dbReference>
<dbReference type="GO" id="GO:0016301">
    <property type="term" value="F:kinase activity"/>
    <property type="evidence" value="ECO:0007669"/>
    <property type="project" value="UniProtKB-KW"/>
</dbReference>
<comment type="caution">
    <text evidence="6">The sequence shown here is derived from an EMBL/GenBank/DDBJ whole genome shotgun (WGS) entry which is preliminary data.</text>
</comment>
<dbReference type="InterPro" id="IPR001452">
    <property type="entry name" value="SH3_domain"/>
</dbReference>
<proteinExistence type="inferred from homology"/>
<dbReference type="PANTHER" id="PTHR47437:SF4">
    <property type="entry name" value="JNK-INTERACTING PROTEIN 1-LIKE PROTEIN"/>
    <property type="match status" value="1"/>
</dbReference>
<evidence type="ECO:0000313" key="6">
    <source>
        <dbReference type="EMBL" id="CAB3990599.1"/>
    </source>
</evidence>
<dbReference type="PANTHER" id="PTHR47437">
    <property type="entry name" value="JNK-INTERACTING PROTEIN 1-LIKE PROTEIN"/>
    <property type="match status" value="1"/>
</dbReference>
<keyword evidence="4" id="KW-0963">Cytoplasm</keyword>
<evidence type="ECO:0000313" key="7">
    <source>
        <dbReference type="Proteomes" id="UP001152795"/>
    </source>
</evidence>
<name>A0A6S7GLK0_PARCT</name>
<evidence type="ECO:0000256" key="4">
    <source>
        <dbReference type="ARBA" id="ARBA00022490"/>
    </source>
</evidence>
<dbReference type="SUPFAM" id="SSF50729">
    <property type="entry name" value="PH domain-like"/>
    <property type="match status" value="1"/>
</dbReference>
<dbReference type="GO" id="GO:0008432">
    <property type="term" value="F:JUN kinase binding"/>
    <property type="evidence" value="ECO:0007669"/>
    <property type="project" value="TreeGrafter"/>
</dbReference>
<comment type="subcellular location">
    <subcellularLocation>
        <location evidence="1">Cytoplasm</location>
    </subcellularLocation>
</comment>
<dbReference type="FunFam" id="2.30.30.40:FF:000032">
    <property type="entry name" value="Putative C-Jun-amino-terminal kinase-interacting protein 2"/>
    <property type="match status" value="1"/>
</dbReference>
<evidence type="ECO:0000256" key="3">
    <source>
        <dbReference type="ARBA" id="ARBA00022443"/>
    </source>
</evidence>
<keyword evidence="3" id="KW-0728">SH3 domain</keyword>
<dbReference type="Pfam" id="PF14604">
    <property type="entry name" value="SH3_9"/>
    <property type="match status" value="1"/>
</dbReference>
<dbReference type="Pfam" id="PF00640">
    <property type="entry name" value="PID"/>
    <property type="match status" value="1"/>
</dbReference>
<dbReference type="Gene3D" id="2.30.29.30">
    <property type="entry name" value="Pleckstrin-homology domain (PH domain)/Phosphotyrosine-binding domain (PTB)"/>
    <property type="match status" value="1"/>
</dbReference>
<dbReference type="InterPro" id="IPR006020">
    <property type="entry name" value="PTB/PI_dom"/>
</dbReference>
<dbReference type="OrthoDB" id="5965083at2759"/>
<sequence>MTAINSMTQHGHATRVKSSPPVNNSLESINGVAKTSQRDGYKYSSLKQTLTKSQSTASLSAIQGSKFQDNHKFARQGSPRPISRSRENLVTKGSGRSTIGHEPGFRDRLPSFTVRQQPVAAELQTHFAVYKFVPRHQNEVALNVGDAVYVKVVHEDLWCEGRNLRTGESGIFPNRYVSDILSHAGTKFAFSENGVQFFLRFLGSVEVFEFKGNTVLCQAIATILKMRSNSKLSEIPPCSLEIDYRGIRLVDHGQENEKRHSKSLVGRLFNNEPKASNVRFFFKLKDVTFCGCYPNSPRYFGFVTKHPNEHRFACHTFMSDFSTEPVAKAVGQAFKRFSADFMEQSSTR</sequence>